<sequence length="59" mass="6749">MILTKIYPVEQVDVVVFVKPHDKEQLQFAYSRAEVLTYFAAHMMHAGGEARERVLNTAV</sequence>
<reference evidence="1 2" key="1">
    <citation type="journal article" date="2018" name="Front. Microbiol.">
        <title>Hydrolytic Capabilities as a Key to Environmental Success: Chitinolytic and Cellulolytic Acidobacteria From Acidic Sub-arctic Soils and Boreal Peatlands.</title>
        <authorList>
            <person name="Belova S.E."/>
            <person name="Ravin N.V."/>
            <person name="Pankratov T.A."/>
            <person name="Rakitin A.L."/>
            <person name="Ivanova A.A."/>
            <person name="Beletsky A.V."/>
            <person name="Mardanov A.V."/>
            <person name="Sinninghe Damste J.S."/>
            <person name="Dedysh S.N."/>
        </authorList>
    </citation>
    <scope>NUCLEOTIDE SEQUENCE [LARGE SCALE GENOMIC DNA]</scope>
    <source>
        <strain evidence="1 2">SBC82</strain>
    </source>
</reference>
<organism evidence="1 2">
    <name type="scientific">Acidisarcina polymorpha</name>
    <dbReference type="NCBI Taxonomy" id="2211140"/>
    <lineage>
        <taxon>Bacteria</taxon>
        <taxon>Pseudomonadati</taxon>
        <taxon>Acidobacteriota</taxon>
        <taxon>Terriglobia</taxon>
        <taxon>Terriglobales</taxon>
        <taxon>Acidobacteriaceae</taxon>
        <taxon>Acidisarcina</taxon>
    </lineage>
</organism>
<dbReference type="AlphaFoldDB" id="A0A2Z5G0T6"/>
<evidence type="ECO:0000313" key="1">
    <source>
        <dbReference type="EMBL" id="AXC12722.1"/>
    </source>
</evidence>
<dbReference type="Proteomes" id="UP000253606">
    <property type="component" value="Chromosome"/>
</dbReference>
<dbReference type="RefSeq" id="WP_114207862.1">
    <property type="nucleotide sequence ID" value="NZ_CP030840.1"/>
</dbReference>
<keyword evidence="2" id="KW-1185">Reference proteome</keyword>
<proteinExistence type="predicted"/>
<gene>
    <name evidence="1" type="ORF">ACPOL_3435</name>
</gene>
<evidence type="ECO:0000313" key="2">
    <source>
        <dbReference type="Proteomes" id="UP000253606"/>
    </source>
</evidence>
<dbReference type="KEGG" id="abas:ACPOL_3435"/>
<name>A0A2Z5G0T6_9BACT</name>
<accession>A0A2Z5G0T6</accession>
<dbReference type="EMBL" id="CP030840">
    <property type="protein sequence ID" value="AXC12722.1"/>
    <property type="molecule type" value="Genomic_DNA"/>
</dbReference>
<protein>
    <submittedName>
        <fullName evidence="1">Uncharacterized protein</fullName>
    </submittedName>
</protein>